<feature type="domain" description="Rhamnogalacturonan lyase" evidence="7">
    <location>
        <begin position="347"/>
        <end position="398"/>
    </location>
</feature>
<keyword evidence="10" id="KW-1185">Reference proteome</keyword>
<dbReference type="AlphaFoldDB" id="A0A1H0JYM3"/>
<proteinExistence type="predicted"/>
<dbReference type="Pfam" id="PF14686">
    <property type="entry name" value="fn3_3"/>
    <property type="match status" value="1"/>
</dbReference>
<dbReference type="Proteomes" id="UP000198779">
    <property type="component" value="Unassembled WGS sequence"/>
</dbReference>
<dbReference type="RefSeq" id="WP_091818487.1">
    <property type="nucleotide sequence ID" value="NZ_FNCQ01000013.1"/>
</dbReference>
<name>A0A1H0JYM3_9BACT</name>
<dbReference type="CDD" id="cd10316">
    <property type="entry name" value="RGL4_M"/>
    <property type="match status" value="1"/>
</dbReference>
<feature type="chain" id="PRO_5041051285" evidence="5">
    <location>
        <begin position="20"/>
        <end position="619"/>
    </location>
</feature>
<dbReference type="EMBL" id="FNIW01000022">
    <property type="protein sequence ID" value="SDO48511.1"/>
    <property type="molecule type" value="Genomic_DNA"/>
</dbReference>
<evidence type="ECO:0000313" key="11">
    <source>
        <dbReference type="Proteomes" id="UP000199134"/>
    </source>
</evidence>
<dbReference type="GO" id="GO:0030246">
    <property type="term" value="F:carbohydrate binding"/>
    <property type="evidence" value="ECO:0007669"/>
    <property type="project" value="InterPro"/>
</dbReference>
<dbReference type="PANTHER" id="PTHR32018">
    <property type="entry name" value="RHAMNOGALACTURONATE LYASE FAMILY PROTEIN"/>
    <property type="match status" value="1"/>
</dbReference>
<dbReference type="InterPro" id="IPR014718">
    <property type="entry name" value="GH-type_carb-bd"/>
</dbReference>
<dbReference type="InterPro" id="IPR008979">
    <property type="entry name" value="Galactose-bd-like_sf"/>
</dbReference>
<dbReference type="Gene3D" id="2.60.40.1120">
    <property type="entry name" value="Carboxypeptidase-like, regulatory domain"/>
    <property type="match status" value="1"/>
</dbReference>
<reference evidence="8 11" key="2">
    <citation type="submission" date="2016-10" db="EMBL/GenBank/DDBJ databases">
        <authorList>
            <person name="de Groot N.N."/>
        </authorList>
    </citation>
    <scope>NUCLEOTIDE SEQUENCE [LARGE SCALE GENOMIC DNA]</scope>
    <source>
        <strain evidence="11">BP1-145</strain>
        <strain evidence="8">BP1-148</strain>
    </source>
</reference>
<keyword evidence="3 5" id="KW-0732">Signal</keyword>
<dbReference type="InterPro" id="IPR029411">
    <property type="entry name" value="RG-lyase_III"/>
</dbReference>
<dbReference type="Gene3D" id="2.60.120.260">
    <property type="entry name" value="Galactose-binding domain-like"/>
    <property type="match status" value="1"/>
</dbReference>
<evidence type="ECO:0000313" key="8">
    <source>
        <dbReference type="EMBL" id="SDG94863.1"/>
    </source>
</evidence>
<dbReference type="STRING" id="645274.SAMN04487901_11357"/>
<keyword evidence="8" id="KW-0456">Lyase</keyword>
<dbReference type="OrthoDB" id="101122at2"/>
<dbReference type="InterPro" id="IPR029413">
    <property type="entry name" value="RG-lyase_II"/>
</dbReference>
<evidence type="ECO:0000256" key="3">
    <source>
        <dbReference type="ARBA" id="ARBA00022729"/>
    </source>
</evidence>
<dbReference type="InterPro" id="IPR051850">
    <property type="entry name" value="Polysacch_Lyase_4"/>
</dbReference>
<keyword evidence="4" id="KW-0106">Calcium</keyword>
<evidence type="ECO:0000313" key="10">
    <source>
        <dbReference type="Proteomes" id="UP000198779"/>
    </source>
</evidence>
<dbReference type="SUPFAM" id="SSF49452">
    <property type="entry name" value="Starch-binding domain-like"/>
    <property type="match status" value="1"/>
</dbReference>
<dbReference type="Proteomes" id="UP000199134">
    <property type="component" value="Unassembled WGS sequence"/>
</dbReference>
<evidence type="ECO:0000259" key="6">
    <source>
        <dbReference type="Pfam" id="PF14683"/>
    </source>
</evidence>
<evidence type="ECO:0000256" key="5">
    <source>
        <dbReference type="SAM" id="SignalP"/>
    </source>
</evidence>
<evidence type="ECO:0000256" key="1">
    <source>
        <dbReference type="ARBA" id="ARBA00001913"/>
    </source>
</evidence>
<evidence type="ECO:0000256" key="4">
    <source>
        <dbReference type="ARBA" id="ARBA00022837"/>
    </source>
</evidence>
<comment type="subunit">
    <text evidence="2">Monomer.</text>
</comment>
<protein>
    <submittedName>
        <fullName evidence="9">Rhamnogalacturonan endolyase</fullName>
    </submittedName>
</protein>
<dbReference type="Gene3D" id="2.70.98.10">
    <property type="match status" value="1"/>
</dbReference>
<gene>
    <name evidence="9" type="ORF">SAMN04487900_12221</name>
    <name evidence="8" type="ORF">SAMN04487901_11357</name>
</gene>
<accession>A0A1G7YEP0</accession>
<evidence type="ECO:0000313" key="9">
    <source>
        <dbReference type="EMBL" id="SDO48511.1"/>
    </source>
</evidence>
<evidence type="ECO:0000256" key="2">
    <source>
        <dbReference type="ARBA" id="ARBA00011245"/>
    </source>
</evidence>
<feature type="domain" description="Rhamnogalacturonan lyase" evidence="6">
    <location>
        <begin position="415"/>
        <end position="570"/>
    </location>
</feature>
<dbReference type="Pfam" id="PF14683">
    <property type="entry name" value="CBM-like"/>
    <property type="match status" value="1"/>
</dbReference>
<dbReference type="EMBL" id="FNCQ01000013">
    <property type="protein sequence ID" value="SDG94863.1"/>
    <property type="molecule type" value="Genomic_DNA"/>
</dbReference>
<dbReference type="InterPro" id="IPR013784">
    <property type="entry name" value="Carb-bd-like_fold"/>
</dbReference>
<sequence>MTKLLLSLSAFLLSLGAMAATGDVTMTVSGMTTKMSDGTWSITINSNGRVSSLQRKGTEFLSSNGIYFDYTTSEGNKGLSPSKVTVIKNTAEHCEVLYSATSGNTIFEQGFIMRKGVPGLYSYVIATGTATSASEPIKEARVCARLSDNMLNGYVDWRMNGRIPSNSEMASAEKEENTIQDATYYLSDGSVYTKYNWANYIERDTLHGLRDNTYYGLYNIPVSYEWINGGCERQELTVHATSKSSITIQMLQGEHFGGQAMVLNEGEQKLYGPFLICTTYSKNPVTSARNQWAKEVAEWPYQWFENDLYPRERGTVRGHLNVTTGQRNDSVRIILAQEKGKDPLTMMHGYQFWTLTDANGDFELKHVRPGDYNLFAYAKAGEVTDMLEQDDITVSAGDNDLGTISWTPRKYSEMLWMIGQNDRRSSEFCLSDAPRQYGLWEQVPQTLTYTIGESKENTDWYYAQTKDGTWTVKFNVDERPAGRAYLTASIAGCASEKATVAVKLNGTVKATWKPGYKDASVYRSAVNSGRHYLYTVDFPCTDLKVGTNLITFQTSNTGGKNGILYDCIKLEAGNLVTSGVEAIRESVAGSSTPFKHIVNGRLVIEQAGHRYSLTGTILQ</sequence>
<reference evidence="9 10" key="1">
    <citation type="submission" date="2016-10" db="EMBL/GenBank/DDBJ databases">
        <authorList>
            <person name="Varghese N."/>
            <person name="Submissions S."/>
        </authorList>
    </citation>
    <scope>NUCLEOTIDE SEQUENCE</scope>
    <source>
        <strain evidence="9">BP1-145</strain>
        <strain evidence="10">BP1-148</strain>
    </source>
</reference>
<dbReference type="CDD" id="cd10317">
    <property type="entry name" value="RGL4_C"/>
    <property type="match status" value="1"/>
</dbReference>
<dbReference type="SUPFAM" id="SSF49785">
    <property type="entry name" value="Galactose-binding domain-like"/>
    <property type="match status" value="1"/>
</dbReference>
<dbReference type="PANTHER" id="PTHR32018:SF1">
    <property type="entry name" value="RHAMNOGALACTURONAN ENDOLYASE"/>
    <property type="match status" value="1"/>
</dbReference>
<accession>A0A1H0JYM3</accession>
<evidence type="ECO:0000259" key="7">
    <source>
        <dbReference type="Pfam" id="PF14686"/>
    </source>
</evidence>
<dbReference type="GO" id="GO:0016829">
    <property type="term" value="F:lyase activity"/>
    <property type="evidence" value="ECO:0007669"/>
    <property type="project" value="UniProtKB-KW"/>
</dbReference>
<organism evidence="9 11">
    <name type="scientific">Prevotella communis</name>
    <dbReference type="NCBI Taxonomy" id="2913614"/>
    <lineage>
        <taxon>Bacteria</taxon>
        <taxon>Pseudomonadati</taxon>
        <taxon>Bacteroidota</taxon>
        <taxon>Bacteroidia</taxon>
        <taxon>Bacteroidales</taxon>
        <taxon>Prevotellaceae</taxon>
        <taxon>Prevotella</taxon>
    </lineage>
</organism>
<comment type="cofactor">
    <cofactor evidence="1">
        <name>Ca(2+)</name>
        <dbReference type="ChEBI" id="CHEBI:29108"/>
    </cofactor>
</comment>
<feature type="signal peptide" evidence="5">
    <location>
        <begin position="1"/>
        <end position="19"/>
    </location>
</feature>